<dbReference type="AlphaFoldDB" id="A0A250XBA0"/>
<gene>
    <name evidence="4" type="ORF">CEUSTIGMA_g7802.t1</name>
</gene>
<dbReference type="PANTHER" id="PTHR45735">
    <property type="entry name" value="CLEAVAGE STIMULATION FACTOR SUBUNIT 2"/>
    <property type="match status" value="1"/>
</dbReference>
<dbReference type="Pfam" id="PF00076">
    <property type="entry name" value="RRM_1"/>
    <property type="match status" value="1"/>
</dbReference>
<dbReference type="SUPFAM" id="SSF54928">
    <property type="entry name" value="RNA-binding domain, RBD"/>
    <property type="match status" value="1"/>
</dbReference>
<reference evidence="4 5" key="1">
    <citation type="submission" date="2017-08" db="EMBL/GenBank/DDBJ databases">
        <title>Acidophilic green algal genome provides insights into adaptation to an acidic environment.</title>
        <authorList>
            <person name="Hirooka S."/>
            <person name="Hirose Y."/>
            <person name="Kanesaki Y."/>
            <person name="Higuchi S."/>
            <person name="Fujiwara T."/>
            <person name="Onuma R."/>
            <person name="Era A."/>
            <person name="Ohbayashi R."/>
            <person name="Uzuka A."/>
            <person name="Nozaki H."/>
            <person name="Yoshikawa H."/>
            <person name="Miyagishima S.Y."/>
        </authorList>
    </citation>
    <scope>NUCLEOTIDE SEQUENCE [LARGE SCALE GENOMIC DNA]</scope>
    <source>
        <strain evidence="4 5">NIES-2499</strain>
    </source>
</reference>
<feature type="compositionally biased region" description="Low complexity" evidence="2">
    <location>
        <begin position="118"/>
        <end position="127"/>
    </location>
</feature>
<dbReference type="SMART" id="SM00360">
    <property type="entry name" value="RRM"/>
    <property type="match status" value="1"/>
</dbReference>
<feature type="domain" description="RRM" evidence="3">
    <location>
        <begin position="8"/>
        <end position="86"/>
    </location>
</feature>
<accession>A0A250XBA0</accession>
<keyword evidence="5" id="KW-1185">Reference proteome</keyword>
<dbReference type="PROSITE" id="PS50102">
    <property type="entry name" value="RRM"/>
    <property type="match status" value="1"/>
</dbReference>
<dbReference type="OrthoDB" id="272703at2759"/>
<feature type="region of interest" description="Disordered" evidence="2">
    <location>
        <begin position="88"/>
        <end position="127"/>
    </location>
</feature>
<evidence type="ECO:0000256" key="1">
    <source>
        <dbReference type="PROSITE-ProRule" id="PRU00176"/>
    </source>
</evidence>
<dbReference type="GO" id="GO:0005847">
    <property type="term" value="C:mRNA cleavage and polyadenylation specificity factor complex"/>
    <property type="evidence" value="ECO:0007669"/>
    <property type="project" value="TreeGrafter"/>
</dbReference>
<feature type="compositionally biased region" description="Basic and acidic residues" evidence="2">
    <location>
        <begin position="88"/>
        <end position="111"/>
    </location>
</feature>
<protein>
    <recommendedName>
        <fullName evidence="3">RRM domain-containing protein</fullName>
    </recommendedName>
</protein>
<evidence type="ECO:0000313" key="4">
    <source>
        <dbReference type="EMBL" id="GAX80363.1"/>
    </source>
</evidence>
<dbReference type="Pfam" id="PF14327">
    <property type="entry name" value="CSTF2_hinge"/>
    <property type="match status" value="1"/>
</dbReference>
<sequence length="392" mass="42545">MAFKQIANTIFIGNIPYDVSEQDLITMFSEVGPIKNMRLVTDKDTGKPKGFAFCEFYDGAAAECAVRNLNQHEVSGRVLKVAFAEENPSGRDRWGGDAPRAERGRPDRDGPRGPYGPPAGLRPVGAGSAAAAAQEMSHMLDSPAMAAGPAQEQIDHVLGGKSPLQLFQAVSQMKTFLQQNPAGARQALISQPQLTRALFQAQILLGMIQPMQQKLPEAQPTMTGPQQHSTHQPLPQMAASGAPQIVIIGGQGNAPIILDTGTSTAKVQAPLSTQQPLQHHAAAVQMAYPTQQQQPQVILHQQPQVIMQQQQQPVYRPQMQVVAPLQPAAPAPMQQQQQPRQLSQQEMVVKLMAMTPDQVEALPPTERAQAKSIIQLVRDQLRAAQQQGQLQQ</sequence>
<dbReference type="InterPro" id="IPR000504">
    <property type="entry name" value="RRM_dom"/>
</dbReference>
<dbReference type="InterPro" id="IPR012677">
    <property type="entry name" value="Nucleotide-bd_a/b_plait_sf"/>
</dbReference>
<comment type="caution">
    <text evidence="4">The sequence shown here is derived from an EMBL/GenBank/DDBJ whole genome shotgun (WGS) entry which is preliminary data.</text>
</comment>
<evidence type="ECO:0000256" key="2">
    <source>
        <dbReference type="SAM" id="MobiDB-lite"/>
    </source>
</evidence>
<evidence type="ECO:0000259" key="3">
    <source>
        <dbReference type="PROSITE" id="PS50102"/>
    </source>
</evidence>
<dbReference type="Proteomes" id="UP000232323">
    <property type="component" value="Unassembled WGS sequence"/>
</dbReference>
<dbReference type="Gene3D" id="3.30.70.330">
    <property type="match status" value="1"/>
</dbReference>
<dbReference type="InterPro" id="IPR025742">
    <property type="entry name" value="CSTF2_hinge"/>
</dbReference>
<dbReference type="GO" id="GO:0003729">
    <property type="term" value="F:mRNA binding"/>
    <property type="evidence" value="ECO:0007669"/>
    <property type="project" value="TreeGrafter"/>
</dbReference>
<dbReference type="PANTHER" id="PTHR45735:SF2">
    <property type="entry name" value="CLEAVAGE STIMULATION FACTOR SUBUNIT 2"/>
    <property type="match status" value="1"/>
</dbReference>
<dbReference type="EMBL" id="BEGY01000051">
    <property type="protein sequence ID" value="GAX80363.1"/>
    <property type="molecule type" value="Genomic_DNA"/>
</dbReference>
<keyword evidence="1" id="KW-0694">RNA-binding</keyword>
<name>A0A250XBA0_9CHLO</name>
<dbReference type="STRING" id="1157962.A0A250XBA0"/>
<dbReference type="InterPro" id="IPR035979">
    <property type="entry name" value="RBD_domain_sf"/>
</dbReference>
<dbReference type="CDD" id="cd12398">
    <property type="entry name" value="RRM_CSTF2_RNA15_like"/>
    <property type="match status" value="1"/>
</dbReference>
<evidence type="ECO:0000313" key="5">
    <source>
        <dbReference type="Proteomes" id="UP000232323"/>
    </source>
</evidence>
<organism evidence="4 5">
    <name type="scientific">Chlamydomonas eustigma</name>
    <dbReference type="NCBI Taxonomy" id="1157962"/>
    <lineage>
        <taxon>Eukaryota</taxon>
        <taxon>Viridiplantae</taxon>
        <taxon>Chlorophyta</taxon>
        <taxon>core chlorophytes</taxon>
        <taxon>Chlorophyceae</taxon>
        <taxon>CS clade</taxon>
        <taxon>Chlamydomonadales</taxon>
        <taxon>Chlamydomonadaceae</taxon>
        <taxon>Chlamydomonas</taxon>
    </lineage>
</organism>
<proteinExistence type="predicted"/>